<reference evidence="1 2" key="1">
    <citation type="journal article" date="2018" name="Sci. Rep.">
        <title>Genomic signatures of local adaptation to the degree of environmental predictability in rotifers.</title>
        <authorList>
            <person name="Franch-Gras L."/>
            <person name="Hahn C."/>
            <person name="Garcia-Roger E.M."/>
            <person name="Carmona M.J."/>
            <person name="Serra M."/>
            <person name="Gomez A."/>
        </authorList>
    </citation>
    <scope>NUCLEOTIDE SEQUENCE [LARGE SCALE GENOMIC DNA]</scope>
    <source>
        <strain evidence="1">HYR1</strain>
    </source>
</reference>
<name>A0A3M7RNS0_BRAPC</name>
<proteinExistence type="predicted"/>
<protein>
    <submittedName>
        <fullName evidence="1">Uncharacterized protein</fullName>
    </submittedName>
</protein>
<dbReference type="EMBL" id="REGN01003004">
    <property type="protein sequence ID" value="RNA24975.1"/>
    <property type="molecule type" value="Genomic_DNA"/>
</dbReference>
<organism evidence="1 2">
    <name type="scientific">Brachionus plicatilis</name>
    <name type="common">Marine rotifer</name>
    <name type="synonym">Brachionus muelleri</name>
    <dbReference type="NCBI Taxonomy" id="10195"/>
    <lineage>
        <taxon>Eukaryota</taxon>
        <taxon>Metazoa</taxon>
        <taxon>Spiralia</taxon>
        <taxon>Gnathifera</taxon>
        <taxon>Rotifera</taxon>
        <taxon>Eurotatoria</taxon>
        <taxon>Monogononta</taxon>
        <taxon>Pseudotrocha</taxon>
        <taxon>Ploima</taxon>
        <taxon>Brachionidae</taxon>
        <taxon>Brachionus</taxon>
    </lineage>
</organism>
<keyword evidence="2" id="KW-1185">Reference proteome</keyword>
<accession>A0A3M7RNS0</accession>
<comment type="caution">
    <text evidence="1">The sequence shown here is derived from an EMBL/GenBank/DDBJ whole genome shotgun (WGS) entry which is preliminary data.</text>
</comment>
<evidence type="ECO:0000313" key="2">
    <source>
        <dbReference type="Proteomes" id="UP000276133"/>
    </source>
</evidence>
<evidence type="ECO:0000313" key="1">
    <source>
        <dbReference type="EMBL" id="RNA24975.1"/>
    </source>
</evidence>
<sequence length="74" mass="8512">MSFRFSLLISVIIPSNVFPKRPQSALCIERDLGVLSSQLFSVFEGTYKETKLKQIPLESIFIKDLELIGKKLYF</sequence>
<dbReference type="AlphaFoldDB" id="A0A3M7RNS0"/>
<dbReference type="Proteomes" id="UP000276133">
    <property type="component" value="Unassembled WGS sequence"/>
</dbReference>
<gene>
    <name evidence="1" type="ORF">BpHYR1_045348</name>
</gene>